<evidence type="ECO:0000259" key="11">
    <source>
        <dbReference type="Pfam" id="PF00080"/>
    </source>
</evidence>
<organism evidence="12 13">
    <name type="scientific">Gryllus longicercus</name>
    <dbReference type="NCBI Taxonomy" id="2509291"/>
    <lineage>
        <taxon>Eukaryota</taxon>
        <taxon>Metazoa</taxon>
        <taxon>Ecdysozoa</taxon>
        <taxon>Arthropoda</taxon>
        <taxon>Hexapoda</taxon>
        <taxon>Insecta</taxon>
        <taxon>Pterygota</taxon>
        <taxon>Neoptera</taxon>
        <taxon>Polyneoptera</taxon>
        <taxon>Orthoptera</taxon>
        <taxon>Ensifera</taxon>
        <taxon>Gryllidea</taxon>
        <taxon>Grylloidea</taxon>
        <taxon>Gryllidae</taxon>
        <taxon>Gryllinae</taxon>
        <taxon>Gryllus</taxon>
    </lineage>
</organism>
<accession>A0AAN9VW97</accession>
<keyword evidence="4" id="KW-0049">Antioxidant</keyword>
<keyword evidence="5 9" id="KW-0560">Oxidoreductase</keyword>
<dbReference type="InterPro" id="IPR036423">
    <property type="entry name" value="SOD-like_Cu/Zn_dom_sf"/>
</dbReference>
<dbReference type="GO" id="GO:0005507">
    <property type="term" value="F:copper ion binding"/>
    <property type="evidence" value="ECO:0007669"/>
    <property type="project" value="InterPro"/>
</dbReference>
<keyword evidence="10" id="KW-0732">Signal</keyword>
<dbReference type="SUPFAM" id="SSF49329">
    <property type="entry name" value="Cu,Zn superoxide dismutase-like"/>
    <property type="match status" value="1"/>
</dbReference>
<dbReference type="PRINTS" id="PR00068">
    <property type="entry name" value="CUZNDISMTASE"/>
</dbReference>
<feature type="domain" description="Superoxide dismutase copper/zinc binding" evidence="11">
    <location>
        <begin position="34"/>
        <end position="166"/>
    </location>
</feature>
<feature type="signal peptide" evidence="10">
    <location>
        <begin position="1"/>
        <end position="18"/>
    </location>
</feature>
<comment type="function">
    <text evidence="9">Destroys radicals which are normally produced within the cells and which are toxic to biological systems.</text>
</comment>
<dbReference type="Proteomes" id="UP001378592">
    <property type="component" value="Unassembled WGS sequence"/>
</dbReference>
<evidence type="ECO:0000313" key="12">
    <source>
        <dbReference type="EMBL" id="KAK7867857.1"/>
    </source>
</evidence>
<proteinExistence type="inferred from homology"/>
<evidence type="ECO:0000256" key="7">
    <source>
        <dbReference type="ARBA" id="ARBA00023157"/>
    </source>
</evidence>
<comment type="caution">
    <text evidence="12">The sequence shown here is derived from an EMBL/GenBank/DDBJ whole genome shotgun (WGS) entry which is preliminary data.</text>
</comment>
<dbReference type="Gene3D" id="2.60.40.200">
    <property type="entry name" value="Superoxide dismutase, copper/zinc binding domain"/>
    <property type="match status" value="1"/>
</dbReference>
<dbReference type="PANTHER" id="PTHR10003">
    <property type="entry name" value="SUPEROXIDE DISMUTASE CU-ZN -RELATED"/>
    <property type="match status" value="1"/>
</dbReference>
<evidence type="ECO:0000256" key="5">
    <source>
        <dbReference type="ARBA" id="ARBA00023002"/>
    </source>
</evidence>
<evidence type="ECO:0000256" key="9">
    <source>
        <dbReference type="RuleBase" id="RU000393"/>
    </source>
</evidence>
<keyword evidence="6 9" id="KW-0186">Copper</keyword>
<dbReference type="EC" id="1.15.1.1" evidence="9"/>
<dbReference type="Pfam" id="PF00080">
    <property type="entry name" value="Sod_Cu"/>
    <property type="match status" value="1"/>
</dbReference>
<dbReference type="CDD" id="cd00305">
    <property type="entry name" value="Cu-Zn_Superoxide_Dismutase"/>
    <property type="match status" value="1"/>
</dbReference>
<evidence type="ECO:0000256" key="6">
    <source>
        <dbReference type="ARBA" id="ARBA00023008"/>
    </source>
</evidence>
<keyword evidence="3 9" id="KW-0862">Zinc</keyword>
<dbReference type="EMBL" id="JAZDUA010000108">
    <property type="protein sequence ID" value="KAK7867857.1"/>
    <property type="molecule type" value="Genomic_DNA"/>
</dbReference>
<evidence type="ECO:0000256" key="8">
    <source>
        <dbReference type="ARBA" id="ARBA00049204"/>
    </source>
</evidence>
<name>A0AAN9VW97_9ORTH</name>
<evidence type="ECO:0000256" key="2">
    <source>
        <dbReference type="ARBA" id="ARBA00022723"/>
    </source>
</evidence>
<dbReference type="AlphaFoldDB" id="A0AAN9VW97"/>
<keyword evidence="13" id="KW-1185">Reference proteome</keyword>
<evidence type="ECO:0000256" key="10">
    <source>
        <dbReference type="SAM" id="SignalP"/>
    </source>
</evidence>
<dbReference type="FunFam" id="2.60.40.200:FF:000003">
    <property type="entry name" value="Superoxide dismutase [Cu-Zn], chloroplastic"/>
    <property type="match status" value="1"/>
</dbReference>
<comment type="cofactor">
    <cofactor evidence="9">
        <name>Cu cation</name>
        <dbReference type="ChEBI" id="CHEBI:23378"/>
    </cofactor>
    <text evidence="9">Binds 1 copper ion per subunit.</text>
</comment>
<comment type="similarity">
    <text evidence="1 9">Belongs to the Cu-Zn superoxide dismutase family.</text>
</comment>
<comment type="catalytic activity">
    <reaction evidence="8 9">
        <text>2 superoxide + 2 H(+) = H2O2 + O2</text>
        <dbReference type="Rhea" id="RHEA:20696"/>
        <dbReference type="ChEBI" id="CHEBI:15378"/>
        <dbReference type="ChEBI" id="CHEBI:15379"/>
        <dbReference type="ChEBI" id="CHEBI:16240"/>
        <dbReference type="ChEBI" id="CHEBI:18421"/>
        <dbReference type="EC" id="1.15.1.1"/>
    </reaction>
</comment>
<protein>
    <recommendedName>
        <fullName evidence="9">Superoxide dismutase [Cu-Zn]</fullName>
        <ecNumber evidence="9">1.15.1.1</ecNumber>
    </recommendedName>
</protein>
<evidence type="ECO:0000313" key="13">
    <source>
        <dbReference type="Proteomes" id="UP001378592"/>
    </source>
</evidence>
<dbReference type="PROSITE" id="PS00332">
    <property type="entry name" value="SOD_CU_ZN_2"/>
    <property type="match status" value="1"/>
</dbReference>
<dbReference type="InterPro" id="IPR018152">
    <property type="entry name" value="SOD_Cu/Zn_BS"/>
</dbReference>
<reference evidence="12 13" key="1">
    <citation type="submission" date="2024-03" db="EMBL/GenBank/DDBJ databases">
        <title>The genome assembly and annotation of the cricket Gryllus longicercus Weissman &amp; Gray.</title>
        <authorList>
            <person name="Szrajer S."/>
            <person name="Gray D."/>
            <person name="Ylla G."/>
        </authorList>
    </citation>
    <scope>NUCLEOTIDE SEQUENCE [LARGE SCALE GENOMIC DNA]</scope>
    <source>
        <strain evidence="12">DAG 2021-001</strain>
        <tissue evidence="12">Whole body minus gut</tissue>
    </source>
</reference>
<comment type="cofactor">
    <cofactor evidence="9">
        <name>Zn(2+)</name>
        <dbReference type="ChEBI" id="CHEBI:29105"/>
    </cofactor>
    <text evidence="9">Binds 1 zinc ion per subunit.</text>
</comment>
<keyword evidence="2 9" id="KW-0479">Metal-binding</keyword>
<sequence>MAKLCILLFLVTVSAVIAANDTRTAVVHLKTATVEGNVTFQQIGNGHVRITGLITGLENGKHGFHIHERGDIVPCEAAGGHYNPLMKNHGSPTAAERHVGDLGNIESSDGKAMIDFEDNVISLIGEYSIVGRSLVIHANEDDLGNTTHPQSKTTGNAGGRVACGVIGIKDPVNNWPRGTSASSTLSALSVGVVSVIAALLSTF</sequence>
<evidence type="ECO:0000256" key="1">
    <source>
        <dbReference type="ARBA" id="ARBA00010457"/>
    </source>
</evidence>
<evidence type="ECO:0000256" key="4">
    <source>
        <dbReference type="ARBA" id="ARBA00022862"/>
    </source>
</evidence>
<keyword evidence="7" id="KW-1015">Disulfide bond</keyword>
<dbReference type="InterPro" id="IPR001424">
    <property type="entry name" value="SOD_Cu_Zn_dom"/>
</dbReference>
<evidence type="ECO:0000256" key="3">
    <source>
        <dbReference type="ARBA" id="ARBA00022833"/>
    </source>
</evidence>
<feature type="chain" id="PRO_5042827615" description="Superoxide dismutase [Cu-Zn]" evidence="10">
    <location>
        <begin position="19"/>
        <end position="203"/>
    </location>
</feature>
<gene>
    <name evidence="12" type="ORF">R5R35_003528</name>
</gene>
<dbReference type="GO" id="GO:0004784">
    <property type="term" value="F:superoxide dismutase activity"/>
    <property type="evidence" value="ECO:0007669"/>
    <property type="project" value="UniProtKB-EC"/>
</dbReference>
<dbReference type="InterPro" id="IPR024134">
    <property type="entry name" value="SOD_Cu/Zn_/chaperone"/>
</dbReference>